<dbReference type="AlphaFoldDB" id="A0A8S0ZT51"/>
<accession>A0A8S0ZT51</accession>
<name>A0A8S0ZT51_ARCPL</name>
<evidence type="ECO:0000313" key="2">
    <source>
        <dbReference type="Proteomes" id="UP000494256"/>
    </source>
</evidence>
<evidence type="ECO:0000313" key="1">
    <source>
        <dbReference type="EMBL" id="CAB3236631.1"/>
    </source>
</evidence>
<organism evidence="1 2">
    <name type="scientific">Arctia plantaginis</name>
    <name type="common">Wood tiger moth</name>
    <name type="synonym">Phalaena plantaginis</name>
    <dbReference type="NCBI Taxonomy" id="874455"/>
    <lineage>
        <taxon>Eukaryota</taxon>
        <taxon>Metazoa</taxon>
        <taxon>Ecdysozoa</taxon>
        <taxon>Arthropoda</taxon>
        <taxon>Hexapoda</taxon>
        <taxon>Insecta</taxon>
        <taxon>Pterygota</taxon>
        <taxon>Neoptera</taxon>
        <taxon>Endopterygota</taxon>
        <taxon>Lepidoptera</taxon>
        <taxon>Glossata</taxon>
        <taxon>Ditrysia</taxon>
        <taxon>Noctuoidea</taxon>
        <taxon>Erebidae</taxon>
        <taxon>Arctiinae</taxon>
        <taxon>Arctia</taxon>
    </lineage>
</organism>
<dbReference type="EMBL" id="CADEBD010000302">
    <property type="protein sequence ID" value="CAB3236631.1"/>
    <property type="molecule type" value="Genomic_DNA"/>
</dbReference>
<dbReference type="Proteomes" id="UP000494256">
    <property type="component" value="Unassembled WGS sequence"/>
</dbReference>
<dbReference type="OrthoDB" id="6020543at2759"/>
<protein>
    <submittedName>
        <fullName evidence="1">Uncharacterized protein</fullName>
    </submittedName>
</protein>
<comment type="caution">
    <text evidence="1">The sequence shown here is derived from an EMBL/GenBank/DDBJ whole genome shotgun (WGS) entry which is preliminary data.</text>
</comment>
<gene>
    <name evidence="1" type="ORF">APLA_LOCUS7479</name>
</gene>
<sequence length="88" mass="10759">MRVNSVREEVLPFRYLWSTVRDDNRFVTEISSRIAKGCRNFRQINNDIKHLVTFHMKCLRTILRVKWQVHVPNSDILRRTGRWAWNLY</sequence>
<reference evidence="1 2" key="1">
    <citation type="submission" date="2020-04" db="EMBL/GenBank/DDBJ databases">
        <authorList>
            <person name="Wallbank WR R."/>
            <person name="Pardo Diaz C."/>
            <person name="Kozak K."/>
            <person name="Martin S."/>
            <person name="Jiggins C."/>
            <person name="Moest M."/>
            <person name="Warren A I."/>
            <person name="Byers J.R.P. K."/>
            <person name="Montejo-Kovacevich G."/>
            <person name="Yen C E."/>
        </authorList>
    </citation>
    <scope>NUCLEOTIDE SEQUENCE [LARGE SCALE GENOMIC DNA]</scope>
</reference>
<proteinExistence type="predicted"/>